<keyword evidence="1" id="KW-1133">Transmembrane helix</keyword>
<gene>
    <name evidence="2" type="ORF">OIU74_007785</name>
</gene>
<dbReference type="Proteomes" id="UP001151752">
    <property type="component" value="Chromosome 14"/>
</dbReference>
<evidence type="ECO:0000313" key="3">
    <source>
        <dbReference type="Proteomes" id="UP001151752"/>
    </source>
</evidence>
<keyword evidence="1" id="KW-0472">Membrane</keyword>
<protein>
    <submittedName>
        <fullName evidence="2">Uncharacterized protein</fullName>
    </submittedName>
</protein>
<keyword evidence="3" id="KW-1185">Reference proteome</keyword>
<accession>A0A9Q0U4I3</accession>
<feature type="transmembrane region" description="Helical" evidence="1">
    <location>
        <begin position="50"/>
        <end position="72"/>
    </location>
</feature>
<reference evidence="2" key="2">
    <citation type="journal article" date="2023" name="Int. J. Mol. Sci.">
        <title>De Novo Assembly and Annotation of 11 Diverse Shrub Willow (Salix) Genomes Reveals Novel Gene Organization in Sex-Linked Regions.</title>
        <authorList>
            <person name="Hyden B."/>
            <person name="Feng K."/>
            <person name="Yates T.B."/>
            <person name="Jawdy S."/>
            <person name="Cereghino C."/>
            <person name="Smart L.B."/>
            <person name="Muchero W."/>
        </authorList>
    </citation>
    <scope>NUCLEOTIDE SEQUENCE</scope>
    <source>
        <tissue evidence="2">Shoot tip</tissue>
    </source>
</reference>
<proteinExistence type="predicted"/>
<organism evidence="2 3">
    <name type="scientific">Salix koriyanagi</name>
    <dbReference type="NCBI Taxonomy" id="2511006"/>
    <lineage>
        <taxon>Eukaryota</taxon>
        <taxon>Viridiplantae</taxon>
        <taxon>Streptophyta</taxon>
        <taxon>Embryophyta</taxon>
        <taxon>Tracheophyta</taxon>
        <taxon>Spermatophyta</taxon>
        <taxon>Magnoliopsida</taxon>
        <taxon>eudicotyledons</taxon>
        <taxon>Gunneridae</taxon>
        <taxon>Pentapetalae</taxon>
        <taxon>rosids</taxon>
        <taxon>fabids</taxon>
        <taxon>Malpighiales</taxon>
        <taxon>Salicaceae</taxon>
        <taxon>Saliceae</taxon>
        <taxon>Salix</taxon>
    </lineage>
</organism>
<name>A0A9Q0U4I3_9ROSI</name>
<comment type="caution">
    <text evidence="2">The sequence shown here is derived from an EMBL/GenBank/DDBJ whole genome shotgun (WGS) entry which is preliminary data.</text>
</comment>
<reference evidence="2" key="1">
    <citation type="submission" date="2022-11" db="EMBL/GenBank/DDBJ databases">
        <authorList>
            <person name="Hyden B.L."/>
            <person name="Feng K."/>
            <person name="Yates T."/>
            <person name="Jawdy S."/>
            <person name="Smart L.B."/>
            <person name="Muchero W."/>
        </authorList>
    </citation>
    <scope>NUCLEOTIDE SEQUENCE</scope>
    <source>
        <tissue evidence="2">Shoot tip</tissue>
    </source>
</reference>
<evidence type="ECO:0000256" key="1">
    <source>
        <dbReference type="SAM" id="Phobius"/>
    </source>
</evidence>
<dbReference type="AlphaFoldDB" id="A0A9Q0U4I3"/>
<dbReference type="EMBL" id="JAPFFM010000013">
    <property type="protein sequence ID" value="KAJ6723286.1"/>
    <property type="molecule type" value="Genomic_DNA"/>
</dbReference>
<keyword evidence="1" id="KW-0812">Transmembrane</keyword>
<evidence type="ECO:0000313" key="2">
    <source>
        <dbReference type="EMBL" id="KAJ6723286.1"/>
    </source>
</evidence>
<sequence>MLLNSALHFYAPSDQYPKSQNISSLDLERQQCHCEMVSDFDLPIYLQVDISIGFGIFCAWHCDISIWMLVVFKEPSCL</sequence>